<keyword evidence="6" id="KW-0813">Transport</keyword>
<accession>R0JZZ6</accession>
<dbReference type="AlphaFoldDB" id="R0JZZ6"/>
<dbReference type="GO" id="GO:0030134">
    <property type="term" value="C:COPII-coated ER to Golgi transport vesicle"/>
    <property type="evidence" value="ECO:0007669"/>
    <property type="project" value="EnsemblFungi"/>
</dbReference>
<feature type="transmembrane region" description="Helical" evidence="6">
    <location>
        <begin position="397"/>
        <end position="419"/>
    </location>
</feature>
<keyword evidence="4 6" id="KW-1133">Transmembrane helix</keyword>
<evidence type="ECO:0000256" key="2">
    <source>
        <dbReference type="ARBA" id="ARBA00005648"/>
    </source>
</evidence>
<keyword evidence="5 6" id="KW-0472">Membrane</keyword>
<organism evidence="9 10">
    <name type="scientific">Exserohilum turcicum (strain 28A)</name>
    <name type="common">Northern leaf blight fungus</name>
    <name type="synonym">Setosphaeria turcica</name>
    <dbReference type="NCBI Taxonomy" id="671987"/>
    <lineage>
        <taxon>Eukaryota</taxon>
        <taxon>Fungi</taxon>
        <taxon>Dikarya</taxon>
        <taxon>Ascomycota</taxon>
        <taxon>Pezizomycotina</taxon>
        <taxon>Dothideomycetes</taxon>
        <taxon>Pleosporomycetidae</taxon>
        <taxon>Pleosporales</taxon>
        <taxon>Pleosporineae</taxon>
        <taxon>Pleosporaceae</taxon>
        <taxon>Exserohilum</taxon>
    </lineage>
</organism>
<reference evidence="9 10" key="2">
    <citation type="journal article" date="2013" name="PLoS Genet.">
        <title>Comparative genome structure, secondary metabolite, and effector coding capacity across Cochliobolus pathogens.</title>
        <authorList>
            <person name="Condon B.J."/>
            <person name="Leng Y."/>
            <person name="Wu D."/>
            <person name="Bushley K.E."/>
            <person name="Ohm R.A."/>
            <person name="Otillar R."/>
            <person name="Martin J."/>
            <person name="Schackwitz W."/>
            <person name="Grimwood J."/>
            <person name="MohdZainudin N."/>
            <person name="Xue C."/>
            <person name="Wang R."/>
            <person name="Manning V.A."/>
            <person name="Dhillon B."/>
            <person name="Tu Z.J."/>
            <person name="Steffenson B.J."/>
            <person name="Salamov A."/>
            <person name="Sun H."/>
            <person name="Lowry S."/>
            <person name="LaButti K."/>
            <person name="Han J."/>
            <person name="Copeland A."/>
            <person name="Lindquist E."/>
            <person name="Barry K."/>
            <person name="Schmutz J."/>
            <person name="Baker S.E."/>
            <person name="Ciuffetti L.M."/>
            <person name="Grigoriev I.V."/>
            <person name="Zhong S."/>
            <person name="Turgeon B.G."/>
        </authorList>
    </citation>
    <scope>NUCLEOTIDE SEQUENCE [LARGE SCALE GENOMIC DNA]</scope>
    <source>
        <strain evidence="10">28A</strain>
    </source>
</reference>
<dbReference type="EMBL" id="KB908593">
    <property type="protein sequence ID" value="EOA86463.1"/>
    <property type="molecule type" value="Genomic_DNA"/>
</dbReference>
<dbReference type="PANTHER" id="PTHR10984">
    <property type="entry name" value="ENDOPLASMIC RETICULUM-GOLGI INTERMEDIATE COMPARTMENT PROTEIN"/>
    <property type="match status" value="1"/>
</dbReference>
<dbReference type="GO" id="GO:0006888">
    <property type="term" value="P:endoplasmic reticulum to Golgi vesicle-mediated transport"/>
    <property type="evidence" value="ECO:0007669"/>
    <property type="project" value="UniProtKB-UniRule"/>
</dbReference>
<feature type="domain" description="Endoplasmic reticulum vesicle transporter C-terminal" evidence="7">
    <location>
        <begin position="141"/>
        <end position="420"/>
    </location>
</feature>
<dbReference type="InterPro" id="IPR045888">
    <property type="entry name" value="Erv"/>
</dbReference>
<name>R0JZZ6_EXST2</name>
<comment type="subcellular location">
    <subcellularLocation>
        <location evidence="6">Endoplasmic reticulum membrane</location>
        <topology evidence="6">Multi-pass membrane protein</topology>
    </subcellularLocation>
    <subcellularLocation>
        <location evidence="6">Endoplasmic reticulum-Golgi intermediate compartment membrane</location>
        <topology evidence="6">Multi-pass membrane protein</topology>
    </subcellularLocation>
    <subcellularLocation>
        <location evidence="6">Golgi apparatus membrane</location>
        <topology evidence="6">Multi-pass membrane protein</topology>
    </subcellularLocation>
    <subcellularLocation>
        <location evidence="1">Membrane</location>
        <topology evidence="1">Multi-pass membrane protein</topology>
    </subcellularLocation>
</comment>
<evidence type="ECO:0000259" key="7">
    <source>
        <dbReference type="Pfam" id="PF07970"/>
    </source>
</evidence>
<dbReference type="Proteomes" id="UP000016935">
    <property type="component" value="Unassembled WGS sequence"/>
</dbReference>
<dbReference type="GO" id="GO:0000139">
    <property type="term" value="C:Golgi membrane"/>
    <property type="evidence" value="ECO:0007669"/>
    <property type="project" value="UniProtKB-SubCell"/>
</dbReference>
<keyword evidence="6" id="KW-0256">Endoplasmic reticulum</keyword>
<evidence type="ECO:0000256" key="4">
    <source>
        <dbReference type="ARBA" id="ARBA00022989"/>
    </source>
</evidence>
<dbReference type="GO" id="GO:0005789">
    <property type="term" value="C:endoplasmic reticulum membrane"/>
    <property type="evidence" value="ECO:0007669"/>
    <property type="project" value="UniProtKB-SubCell"/>
</dbReference>
<dbReference type="GeneID" id="19400830"/>
<keyword evidence="6" id="KW-0931">ER-Golgi transport</keyword>
<evidence type="ECO:0000259" key="8">
    <source>
        <dbReference type="Pfam" id="PF13850"/>
    </source>
</evidence>
<evidence type="ECO:0000256" key="3">
    <source>
        <dbReference type="ARBA" id="ARBA00022692"/>
    </source>
</evidence>
<dbReference type="OrthoDB" id="270930at2759"/>
<feature type="transmembrane region" description="Helical" evidence="6">
    <location>
        <begin position="20"/>
        <end position="41"/>
    </location>
</feature>
<keyword evidence="3 6" id="KW-0812">Transmembrane</keyword>
<dbReference type="GO" id="GO:0006890">
    <property type="term" value="P:retrograde vesicle-mediated transport, Golgi to endoplasmic reticulum"/>
    <property type="evidence" value="ECO:0007669"/>
    <property type="project" value="EnsemblFungi"/>
</dbReference>
<evidence type="ECO:0000256" key="1">
    <source>
        <dbReference type="ARBA" id="ARBA00004141"/>
    </source>
</evidence>
<comment type="function">
    <text evidence="6">Plays a role in transport between endoplasmic reticulum and Golgi.</text>
</comment>
<keyword evidence="10" id="KW-1185">Reference proteome</keyword>
<dbReference type="eggNOG" id="KOG2667">
    <property type="taxonomic scope" value="Eukaryota"/>
</dbReference>
<gene>
    <name evidence="9" type="ORF">SETTUDRAFT_169220</name>
</gene>
<proteinExistence type="inferred from homology"/>
<dbReference type="PANTHER" id="PTHR10984:SF25">
    <property type="entry name" value="ENDOPLASMIC RETICULUM-GOLGI INTERMEDIATE COMPARTMENT PROTEIN 3"/>
    <property type="match status" value="1"/>
</dbReference>
<dbReference type="HOGENOM" id="CLU_034705_1_0_1"/>
<evidence type="ECO:0000256" key="6">
    <source>
        <dbReference type="RuleBase" id="RU369013"/>
    </source>
</evidence>
<sequence length="436" mass="48869">MPVKSRFNRLDAFTKTVEDARIRTTSGGIVTIASLLIILWLSWGEWVDYKKVTVRPELIVDKGRGERMEIALNISFPRVPCELLTLDVMDVSGELQMGVTHGINKVRLSPEAEGSKVIEVKALDLHADEATHLAPDYCGECYGAPHPPNAKKAGCCNTCDEVREAYASVSWSFGRGEGVEQCEREHYAEHLDEQRQEGCRLEGSIRVNKVIGNFHFAPGKSFSNGNLHVHDLDNYFSDSYSHTFTHNIHLLRFGPQLPDETIRDIQKAHMASGPGRWSNHHINPLDHTTQSTDEKAFNFMYFIKVVPTLYLPLNWHTVPRSTLHEDFLGAGYDPSYRGSIETHQYSVTSHKRSLQGGNDEKDGHKERIHARGGIPGVFFSYDISPMRVISREVREKTFSGFLVGICAIIGGTLTVAAAVDRALYEGVNKIKKLHSQ</sequence>
<reference evidence="9 10" key="1">
    <citation type="journal article" date="2012" name="PLoS Pathog.">
        <title>Diverse lifestyles and strategies of plant pathogenesis encoded in the genomes of eighteen Dothideomycetes fungi.</title>
        <authorList>
            <person name="Ohm R.A."/>
            <person name="Feau N."/>
            <person name="Henrissat B."/>
            <person name="Schoch C.L."/>
            <person name="Horwitz B.A."/>
            <person name="Barry K.W."/>
            <person name="Condon B.J."/>
            <person name="Copeland A.C."/>
            <person name="Dhillon B."/>
            <person name="Glaser F."/>
            <person name="Hesse C.N."/>
            <person name="Kosti I."/>
            <person name="LaButti K."/>
            <person name="Lindquist E.A."/>
            <person name="Lucas S."/>
            <person name="Salamov A.A."/>
            <person name="Bradshaw R.E."/>
            <person name="Ciuffetti L."/>
            <person name="Hamelin R.C."/>
            <person name="Kema G.H.J."/>
            <person name="Lawrence C."/>
            <person name="Scott J.A."/>
            <person name="Spatafora J.W."/>
            <person name="Turgeon B.G."/>
            <person name="de Wit P.J.G.M."/>
            <person name="Zhong S."/>
            <person name="Goodwin S.B."/>
            <person name="Grigoriev I.V."/>
        </authorList>
    </citation>
    <scope>NUCLEOTIDE SEQUENCE [LARGE SCALE GENOMIC DNA]</scope>
    <source>
        <strain evidence="10">28A</strain>
    </source>
</reference>
<evidence type="ECO:0000256" key="5">
    <source>
        <dbReference type="ARBA" id="ARBA00023136"/>
    </source>
</evidence>
<keyword evidence="6" id="KW-0333">Golgi apparatus</keyword>
<dbReference type="InterPro" id="IPR012936">
    <property type="entry name" value="Erv_C"/>
</dbReference>
<evidence type="ECO:0000313" key="9">
    <source>
        <dbReference type="EMBL" id="EOA86463.1"/>
    </source>
</evidence>
<dbReference type="Pfam" id="PF13850">
    <property type="entry name" value="ERGIC_N"/>
    <property type="match status" value="1"/>
</dbReference>
<dbReference type="GO" id="GO:0033116">
    <property type="term" value="C:endoplasmic reticulum-Golgi intermediate compartment membrane"/>
    <property type="evidence" value="ECO:0007669"/>
    <property type="project" value="UniProtKB-SubCell"/>
</dbReference>
<dbReference type="GO" id="GO:0061852">
    <property type="term" value="C:retrograde transporter complex, Golgi to ER"/>
    <property type="evidence" value="ECO:0007669"/>
    <property type="project" value="EnsemblFungi"/>
</dbReference>
<dbReference type="Pfam" id="PF07970">
    <property type="entry name" value="COPIIcoated_ERV"/>
    <property type="match status" value="1"/>
</dbReference>
<protein>
    <recommendedName>
        <fullName evidence="6">Endoplasmic reticulum-Golgi intermediate compartment protein</fullName>
    </recommendedName>
</protein>
<dbReference type="InterPro" id="IPR039542">
    <property type="entry name" value="Erv_N"/>
</dbReference>
<evidence type="ECO:0000313" key="10">
    <source>
        <dbReference type="Proteomes" id="UP000016935"/>
    </source>
</evidence>
<dbReference type="STRING" id="671987.R0JZZ6"/>
<feature type="domain" description="Endoplasmic reticulum vesicle transporter N-terminal" evidence="8">
    <location>
        <begin position="8"/>
        <end position="96"/>
    </location>
</feature>
<dbReference type="RefSeq" id="XP_008026059.1">
    <property type="nucleotide sequence ID" value="XM_008027868.1"/>
</dbReference>
<comment type="similarity">
    <text evidence="2 6">Belongs to the ERGIC family.</text>
</comment>